<keyword evidence="2" id="KW-1185">Reference proteome</keyword>
<comment type="caution">
    <text evidence="1">The sequence shown here is derived from an EMBL/GenBank/DDBJ whole genome shotgun (WGS) entry which is preliminary data.</text>
</comment>
<dbReference type="RefSeq" id="WP_260992391.1">
    <property type="nucleotide sequence ID" value="NZ_JAODWD010000002.1"/>
</dbReference>
<sequence>MSIANATPFAVACQEAVAALLNAIATAGEQRRGHLAEAKLAVEQASHDAQSSEQWYLADHLRRGIKEVEAFSLDAA</sequence>
<accession>A0ABT2M7U1</accession>
<dbReference type="EMBL" id="JAODWD010000002">
    <property type="protein sequence ID" value="MCT7658332.1"/>
    <property type="molecule type" value="Genomic_DNA"/>
</dbReference>
<gene>
    <name evidence="1" type="ORF">N4S67_07845</name>
</gene>
<reference evidence="2" key="1">
    <citation type="submission" date="2023-07" db="EMBL/GenBank/DDBJ databases">
        <authorList>
            <person name="Deng Y."/>
            <person name="Zhang Y.-Q."/>
        </authorList>
    </citation>
    <scope>NUCLEOTIDE SEQUENCE [LARGE SCALE GENOMIC DNA]</scope>
    <source>
        <strain evidence="2">CPCC 205710</strain>
    </source>
</reference>
<organism evidence="1 2">
    <name type="scientific">Mycobacterium deserti</name>
    <dbReference type="NCBI Taxonomy" id="2978347"/>
    <lineage>
        <taxon>Bacteria</taxon>
        <taxon>Bacillati</taxon>
        <taxon>Actinomycetota</taxon>
        <taxon>Actinomycetes</taxon>
        <taxon>Mycobacteriales</taxon>
        <taxon>Mycobacteriaceae</taxon>
        <taxon>Mycobacterium</taxon>
    </lineage>
</organism>
<protein>
    <submittedName>
        <fullName evidence="1">Uncharacterized protein</fullName>
    </submittedName>
</protein>
<evidence type="ECO:0000313" key="1">
    <source>
        <dbReference type="EMBL" id="MCT7658332.1"/>
    </source>
</evidence>
<dbReference type="Proteomes" id="UP001206639">
    <property type="component" value="Unassembled WGS sequence"/>
</dbReference>
<proteinExistence type="predicted"/>
<name>A0ABT2M7U1_9MYCO</name>
<evidence type="ECO:0000313" key="2">
    <source>
        <dbReference type="Proteomes" id="UP001206639"/>
    </source>
</evidence>